<dbReference type="RefSeq" id="WP_093830789.1">
    <property type="nucleotide sequence ID" value="NZ_FOLQ01000011.1"/>
</dbReference>
<dbReference type="OrthoDB" id="9799612at2"/>
<dbReference type="InterPro" id="IPR000073">
    <property type="entry name" value="AB_hydrolase_1"/>
</dbReference>
<dbReference type="GO" id="GO:0016020">
    <property type="term" value="C:membrane"/>
    <property type="evidence" value="ECO:0007669"/>
    <property type="project" value="TreeGrafter"/>
</dbReference>
<proteinExistence type="predicted"/>
<dbReference type="SUPFAM" id="SSF53474">
    <property type="entry name" value="alpha/beta-Hydrolases"/>
    <property type="match status" value="1"/>
</dbReference>
<dbReference type="Proteomes" id="UP000198598">
    <property type="component" value="Unassembled WGS sequence"/>
</dbReference>
<dbReference type="EMBL" id="FOLQ01000011">
    <property type="protein sequence ID" value="SFE20881.1"/>
    <property type="molecule type" value="Genomic_DNA"/>
</dbReference>
<dbReference type="STRING" id="662367.SAMN05216167_111116"/>
<name>A0A1I1YMY2_9BACT</name>
<feature type="domain" description="AB hydrolase-1" evidence="2">
    <location>
        <begin position="22"/>
        <end position="248"/>
    </location>
</feature>
<organism evidence="3 4">
    <name type="scientific">Spirosoma endophyticum</name>
    <dbReference type="NCBI Taxonomy" id="662367"/>
    <lineage>
        <taxon>Bacteria</taxon>
        <taxon>Pseudomonadati</taxon>
        <taxon>Bacteroidota</taxon>
        <taxon>Cytophagia</taxon>
        <taxon>Cytophagales</taxon>
        <taxon>Cytophagaceae</taxon>
        <taxon>Spirosoma</taxon>
    </lineage>
</organism>
<dbReference type="AlphaFoldDB" id="A0A1I1YMY2"/>
<evidence type="ECO:0000256" key="1">
    <source>
        <dbReference type="ARBA" id="ARBA00022801"/>
    </source>
</evidence>
<evidence type="ECO:0000259" key="2">
    <source>
        <dbReference type="Pfam" id="PF12697"/>
    </source>
</evidence>
<sequence length="268" mass="29069">MLYSTNNTRLNVLDVGSGSLTLVFLHYFGGSALEWQTVIGQLPDAYRCLAIDLRGHGDSDAPATGYSVETMADDVVDLLDTLDVHDFVLVGHSLSSKVAFALASRQPIGLQSLILLSPSPPKPEPIPDADREEMLKTHGLRSAAEKTFAKITVRPLSEMAKEQIIADNLRTSEAAWKAWLTFGSKEDISAQISGINVPVSILVGTEDKALAPDVQPTLTLPYLKNATFETIDNAGHLLPWEAPNDVAAFIQKKLARLQLTPKSSQKNP</sequence>
<dbReference type="Pfam" id="PF12697">
    <property type="entry name" value="Abhydrolase_6"/>
    <property type="match status" value="1"/>
</dbReference>
<reference evidence="3 4" key="1">
    <citation type="submission" date="2016-10" db="EMBL/GenBank/DDBJ databases">
        <authorList>
            <person name="de Groot N.N."/>
        </authorList>
    </citation>
    <scope>NUCLEOTIDE SEQUENCE [LARGE SCALE GENOMIC DNA]</scope>
    <source>
        <strain evidence="3 4">DSM 26130</strain>
    </source>
</reference>
<dbReference type="InterPro" id="IPR050266">
    <property type="entry name" value="AB_hydrolase_sf"/>
</dbReference>
<protein>
    <submittedName>
        <fullName evidence="3">Pimeloyl-ACP methyl ester carboxylesterase</fullName>
    </submittedName>
</protein>
<keyword evidence="1" id="KW-0378">Hydrolase</keyword>
<dbReference type="GO" id="GO:0016787">
    <property type="term" value="F:hydrolase activity"/>
    <property type="evidence" value="ECO:0007669"/>
    <property type="project" value="UniProtKB-KW"/>
</dbReference>
<accession>A0A1I1YMY2</accession>
<dbReference type="Gene3D" id="3.40.50.1820">
    <property type="entry name" value="alpha/beta hydrolase"/>
    <property type="match status" value="1"/>
</dbReference>
<dbReference type="PRINTS" id="PR00111">
    <property type="entry name" value="ABHYDROLASE"/>
</dbReference>
<evidence type="ECO:0000313" key="3">
    <source>
        <dbReference type="EMBL" id="SFE20881.1"/>
    </source>
</evidence>
<dbReference type="PANTHER" id="PTHR43798">
    <property type="entry name" value="MONOACYLGLYCEROL LIPASE"/>
    <property type="match status" value="1"/>
</dbReference>
<dbReference type="InterPro" id="IPR029058">
    <property type="entry name" value="AB_hydrolase_fold"/>
</dbReference>
<evidence type="ECO:0000313" key="4">
    <source>
        <dbReference type="Proteomes" id="UP000198598"/>
    </source>
</evidence>
<keyword evidence="4" id="KW-1185">Reference proteome</keyword>
<dbReference type="PANTHER" id="PTHR43798:SF31">
    <property type="entry name" value="AB HYDROLASE SUPERFAMILY PROTEIN YCLE"/>
    <property type="match status" value="1"/>
</dbReference>
<gene>
    <name evidence="3" type="ORF">SAMN05216167_111116</name>
</gene>